<dbReference type="SUPFAM" id="SSF81321">
    <property type="entry name" value="Family A G protein-coupled receptor-like"/>
    <property type="match status" value="1"/>
</dbReference>
<proteinExistence type="predicted"/>
<evidence type="ECO:0000313" key="2">
    <source>
        <dbReference type="EMBL" id="KAL1271720.1"/>
    </source>
</evidence>
<feature type="transmembrane region" description="Helical" evidence="1">
    <location>
        <begin position="152"/>
        <end position="172"/>
    </location>
</feature>
<keyword evidence="1" id="KW-1133">Transmembrane helix</keyword>
<name>A0ABR3N4J9_9TELE</name>
<dbReference type="EMBL" id="JAYMGO010000007">
    <property type="protein sequence ID" value="KAL1271720.1"/>
    <property type="molecule type" value="Genomic_DNA"/>
</dbReference>
<sequence length="185" mass="20530">MLLVMFFSGSYLVGRPFMNCLICVERYMAVAHPVIYRSPAFVKHRYIGAGLVWSASVVYGGLAVSTYPRPATEVYILSLVISLLVITACSLGVLKVLLRPSPGETQKEGMHRQKKRAFVIITGILVCISVPYGTKIFQFAMKNDLAKDTLGLLVSILIMRPSSVIQSILYLSKRKQFPCTRKGHS</sequence>
<feature type="transmembrane region" description="Helical" evidence="1">
    <location>
        <begin position="118"/>
        <end position="140"/>
    </location>
</feature>
<evidence type="ECO:0000313" key="3">
    <source>
        <dbReference type="Proteomes" id="UP001558613"/>
    </source>
</evidence>
<feature type="transmembrane region" description="Helical" evidence="1">
    <location>
        <begin position="46"/>
        <end position="68"/>
    </location>
</feature>
<evidence type="ECO:0000256" key="1">
    <source>
        <dbReference type="SAM" id="Phobius"/>
    </source>
</evidence>
<keyword evidence="1" id="KW-0472">Membrane</keyword>
<keyword evidence="3" id="KW-1185">Reference proteome</keyword>
<reference evidence="2 3" key="1">
    <citation type="submission" date="2023-09" db="EMBL/GenBank/DDBJ databases">
        <authorList>
            <person name="Wang M."/>
        </authorList>
    </citation>
    <scope>NUCLEOTIDE SEQUENCE [LARGE SCALE GENOMIC DNA]</scope>
    <source>
        <strain evidence="2">GT-2023</strain>
        <tissue evidence="2">Liver</tissue>
    </source>
</reference>
<evidence type="ECO:0008006" key="4">
    <source>
        <dbReference type="Google" id="ProtNLM"/>
    </source>
</evidence>
<protein>
    <recommendedName>
        <fullName evidence="4">G-protein coupled receptors family 1 profile domain-containing protein</fullName>
    </recommendedName>
</protein>
<gene>
    <name evidence="2" type="ORF">QQF64_030736</name>
</gene>
<feature type="transmembrane region" description="Helical" evidence="1">
    <location>
        <begin position="74"/>
        <end position="98"/>
    </location>
</feature>
<accession>A0ABR3N4J9</accession>
<keyword evidence="1" id="KW-0812">Transmembrane</keyword>
<comment type="caution">
    <text evidence="2">The sequence shown here is derived from an EMBL/GenBank/DDBJ whole genome shotgun (WGS) entry which is preliminary data.</text>
</comment>
<dbReference type="Gene3D" id="1.20.1070.10">
    <property type="entry name" value="Rhodopsin 7-helix transmembrane proteins"/>
    <property type="match status" value="1"/>
</dbReference>
<dbReference type="Proteomes" id="UP001558613">
    <property type="component" value="Unassembled WGS sequence"/>
</dbReference>
<organism evidence="2 3">
    <name type="scientific">Cirrhinus molitorella</name>
    <name type="common">mud carp</name>
    <dbReference type="NCBI Taxonomy" id="172907"/>
    <lineage>
        <taxon>Eukaryota</taxon>
        <taxon>Metazoa</taxon>
        <taxon>Chordata</taxon>
        <taxon>Craniata</taxon>
        <taxon>Vertebrata</taxon>
        <taxon>Euteleostomi</taxon>
        <taxon>Actinopterygii</taxon>
        <taxon>Neopterygii</taxon>
        <taxon>Teleostei</taxon>
        <taxon>Ostariophysi</taxon>
        <taxon>Cypriniformes</taxon>
        <taxon>Cyprinidae</taxon>
        <taxon>Labeoninae</taxon>
        <taxon>Labeonini</taxon>
        <taxon>Cirrhinus</taxon>
    </lineage>
</organism>